<evidence type="ECO:0000256" key="1">
    <source>
        <dbReference type="ARBA" id="ARBA00023002"/>
    </source>
</evidence>
<evidence type="ECO:0000313" key="7">
    <source>
        <dbReference type="Proteomes" id="UP000632858"/>
    </source>
</evidence>
<comment type="caution">
    <text evidence="6">The sequence shown here is derived from an EMBL/GenBank/DDBJ whole genome shotgun (WGS) entry which is preliminary data.</text>
</comment>
<dbReference type="InterPro" id="IPR036509">
    <property type="entry name" value="Met_Sox_Rdtase_MsrA_sf"/>
</dbReference>
<gene>
    <name evidence="4 6" type="primary">msrA</name>
    <name evidence="6" type="ORF">GCM10010960_13740</name>
</gene>
<dbReference type="EC" id="1.8.4.11" evidence="4"/>
<dbReference type="RefSeq" id="WP_188449197.1">
    <property type="nucleotide sequence ID" value="NZ_BMFO01000002.1"/>
</dbReference>
<evidence type="ECO:0000313" key="6">
    <source>
        <dbReference type="EMBL" id="GGF93068.1"/>
    </source>
</evidence>
<reference evidence="6" key="2">
    <citation type="submission" date="2020-09" db="EMBL/GenBank/DDBJ databases">
        <authorList>
            <person name="Sun Q."/>
            <person name="Zhou Y."/>
        </authorList>
    </citation>
    <scope>NUCLEOTIDE SEQUENCE</scope>
    <source>
        <strain evidence="6">CGMCC 1.12726</strain>
    </source>
</reference>
<feature type="active site" evidence="4">
    <location>
        <position position="38"/>
    </location>
</feature>
<comment type="catalytic activity">
    <reaction evidence="2 4">
        <text>L-methionyl-[protein] + [thioredoxin]-disulfide + H2O = L-methionyl-(S)-S-oxide-[protein] + [thioredoxin]-dithiol</text>
        <dbReference type="Rhea" id="RHEA:14217"/>
        <dbReference type="Rhea" id="RHEA-COMP:10698"/>
        <dbReference type="Rhea" id="RHEA-COMP:10700"/>
        <dbReference type="Rhea" id="RHEA-COMP:12313"/>
        <dbReference type="Rhea" id="RHEA-COMP:12315"/>
        <dbReference type="ChEBI" id="CHEBI:15377"/>
        <dbReference type="ChEBI" id="CHEBI:16044"/>
        <dbReference type="ChEBI" id="CHEBI:29950"/>
        <dbReference type="ChEBI" id="CHEBI:44120"/>
        <dbReference type="ChEBI" id="CHEBI:50058"/>
        <dbReference type="EC" id="1.8.4.11"/>
    </reaction>
</comment>
<dbReference type="PANTHER" id="PTHR43774:SF1">
    <property type="entry name" value="PEPTIDE METHIONINE SULFOXIDE REDUCTASE MSRA 2"/>
    <property type="match status" value="1"/>
</dbReference>
<reference evidence="6" key="1">
    <citation type="journal article" date="2014" name="Int. J. Syst. Evol. Microbiol.">
        <title>Complete genome sequence of Corynebacterium casei LMG S-19264T (=DSM 44701T), isolated from a smear-ripened cheese.</title>
        <authorList>
            <consortium name="US DOE Joint Genome Institute (JGI-PGF)"/>
            <person name="Walter F."/>
            <person name="Albersmeier A."/>
            <person name="Kalinowski J."/>
            <person name="Ruckert C."/>
        </authorList>
    </citation>
    <scope>NUCLEOTIDE SEQUENCE</scope>
    <source>
        <strain evidence="6">CGMCC 1.12726</strain>
    </source>
</reference>
<name>A0A917CMC1_9GAMM</name>
<comment type="function">
    <text evidence="4">Has an important function as a repair enzyme for proteins that have been inactivated by oxidation. Catalyzes the reversible oxidation-reduction of methionine sulfoxide in proteins to methionine.</text>
</comment>
<dbReference type="PANTHER" id="PTHR43774">
    <property type="entry name" value="PEPTIDE METHIONINE SULFOXIDE REDUCTASE"/>
    <property type="match status" value="1"/>
</dbReference>
<comment type="similarity">
    <text evidence="4">Belongs to the MsrA Met sulfoxide reductase family.</text>
</comment>
<dbReference type="SUPFAM" id="SSF55068">
    <property type="entry name" value="Peptide methionine sulfoxide reductase"/>
    <property type="match status" value="1"/>
</dbReference>
<evidence type="ECO:0000256" key="4">
    <source>
        <dbReference type="HAMAP-Rule" id="MF_01401"/>
    </source>
</evidence>
<dbReference type="GO" id="GO:0008113">
    <property type="term" value="F:peptide-methionine (S)-S-oxide reductase activity"/>
    <property type="evidence" value="ECO:0007669"/>
    <property type="project" value="UniProtKB-UniRule"/>
</dbReference>
<keyword evidence="1 4" id="KW-0560">Oxidoreductase</keyword>
<evidence type="ECO:0000256" key="3">
    <source>
        <dbReference type="ARBA" id="ARBA00048782"/>
    </source>
</evidence>
<proteinExistence type="inferred from homology"/>
<keyword evidence="7" id="KW-1185">Reference proteome</keyword>
<sequence>MNQCAIPGLNLCIPPDRLPAPALPAEPDSGVAVLAGGCFWCTEAVFAQLDGVRSVEPGYAGGHALRANYEAVCSGVTGHAEAIRIGYDPARIGFGTLLRVFFAVAHDATQHNRQGNDIGSQYRSAIFPQDAAQQACAEAYIRQLSEAGVFLAPIATTIESGHAFHPAEAYHRDYAARNPQQPYIRAVSAPKAAKLRQFFPALLKPDG</sequence>
<accession>A0A917CMC1</accession>
<evidence type="ECO:0000256" key="2">
    <source>
        <dbReference type="ARBA" id="ARBA00047806"/>
    </source>
</evidence>
<evidence type="ECO:0000259" key="5">
    <source>
        <dbReference type="Pfam" id="PF01625"/>
    </source>
</evidence>
<dbReference type="InterPro" id="IPR002569">
    <property type="entry name" value="Met_Sox_Rdtase_MsrA_dom"/>
</dbReference>
<organism evidence="6 7">
    <name type="scientific">Arenimonas maotaiensis</name>
    <dbReference type="NCBI Taxonomy" id="1446479"/>
    <lineage>
        <taxon>Bacteria</taxon>
        <taxon>Pseudomonadati</taxon>
        <taxon>Pseudomonadota</taxon>
        <taxon>Gammaproteobacteria</taxon>
        <taxon>Lysobacterales</taxon>
        <taxon>Lysobacteraceae</taxon>
        <taxon>Arenimonas</taxon>
    </lineage>
</organism>
<dbReference type="Proteomes" id="UP000632858">
    <property type="component" value="Unassembled WGS sequence"/>
</dbReference>
<dbReference type="NCBIfam" id="TIGR00401">
    <property type="entry name" value="msrA"/>
    <property type="match status" value="1"/>
</dbReference>
<dbReference type="Gene3D" id="3.30.1060.10">
    <property type="entry name" value="Peptide methionine sulphoxide reductase MsrA"/>
    <property type="match status" value="1"/>
</dbReference>
<dbReference type="EMBL" id="BMFO01000002">
    <property type="protein sequence ID" value="GGF93068.1"/>
    <property type="molecule type" value="Genomic_DNA"/>
</dbReference>
<comment type="catalytic activity">
    <reaction evidence="3 4">
        <text>[thioredoxin]-disulfide + L-methionine + H2O = L-methionine (S)-S-oxide + [thioredoxin]-dithiol</text>
        <dbReference type="Rhea" id="RHEA:19993"/>
        <dbReference type="Rhea" id="RHEA-COMP:10698"/>
        <dbReference type="Rhea" id="RHEA-COMP:10700"/>
        <dbReference type="ChEBI" id="CHEBI:15377"/>
        <dbReference type="ChEBI" id="CHEBI:29950"/>
        <dbReference type="ChEBI" id="CHEBI:50058"/>
        <dbReference type="ChEBI" id="CHEBI:57844"/>
        <dbReference type="ChEBI" id="CHEBI:58772"/>
        <dbReference type="EC" id="1.8.4.11"/>
    </reaction>
</comment>
<dbReference type="HAMAP" id="MF_01401">
    <property type="entry name" value="MsrA"/>
    <property type="match status" value="1"/>
</dbReference>
<dbReference type="AlphaFoldDB" id="A0A917CMC1"/>
<protein>
    <recommendedName>
        <fullName evidence="4">Peptide methionine sulfoxide reductase MsrA</fullName>
        <shortName evidence="4">Protein-methionine-S-oxide reductase</shortName>
        <ecNumber evidence="4">1.8.4.11</ecNumber>
    </recommendedName>
    <alternativeName>
        <fullName evidence="4">Peptide-methionine (S)-S-oxide reductase</fullName>
        <shortName evidence="4">Peptide Met(O) reductase</shortName>
    </alternativeName>
</protein>
<dbReference type="Pfam" id="PF01625">
    <property type="entry name" value="PMSR"/>
    <property type="match status" value="1"/>
</dbReference>
<feature type="domain" description="Peptide methionine sulphoxide reductase MsrA" evidence="5">
    <location>
        <begin position="32"/>
        <end position="183"/>
    </location>
</feature>